<evidence type="ECO:0000313" key="2">
    <source>
        <dbReference type="Proteomes" id="UP000789831"/>
    </source>
</evidence>
<evidence type="ECO:0000313" key="1">
    <source>
        <dbReference type="EMBL" id="CAG8560803.1"/>
    </source>
</evidence>
<proteinExistence type="predicted"/>
<comment type="caution">
    <text evidence="1">The sequence shown here is derived from an EMBL/GenBank/DDBJ whole genome shotgun (WGS) entry which is preliminary data.</text>
</comment>
<keyword evidence="2" id="KW-1185">Reference proteome</keyword>
<name>A0A9N9BEB3_9GLOM</name>
<organism evidence="1 2">
    <name type="scientific">Ambispora gerdemannii</name>
    <dbReference type="NCBI Taxonomy" id="144530"/>
    <lineage>
        <taxon>Eukaryota</taxon>
        <taxon>Fungi</taxon>
        <taxon>Fungi incertae sedis</taxon>
        <taxon>Mucoromycota</taxon>
        <taxon>Glomeromycotina</taxon>
        <taxon>Glomeromycetes</taxon>
        <taxon>Archaeosporales</taxon>
        <taxon>Ambisporaceae</taxon>
        <taxon>Ambispora</taxon>
    </lineage>
</organism>
<reference evidence="1" key="1">
    <citation type="submission" date="2021-06" db="EMBL/GenBank/DDBJ databases">
        <authorList>
            <person name="Kallberg Y."/>
            <person name="Tangrot J."/>
            <person name="Rosling A."/>
        </authorList>
    </citation>
    <scope>NUCLEOTIDE SEQUENCE</scope>
    <source>
        <strain evidence="1">MT106</strain>
    </source>
</reference>
<sequence>MSSCPVFMCETSAIFTSNKSLEDKTIGNSGRPVRTACDLTVPDSQNLRITLPITDFLQSMLAATVRYESFLR</sequence>
<dbReference type="AlphaFoldDB" id="A0A9N9BEB3"/>
<dbReference type="EMBL" id="CAJVPL010001239">
    <property type="protein sequence ID" value="CAG8560803.1"/>
    <property type="molecule type" value="Genomic_DNA"/>
</dbReference>
<gene>
    <name evidence="1" type="ORF">AGERDE_LOCUS7142</name>
</gene>
<accession>A0A9N9BEB3</accession>
<protein>
    <submittedName>
        <fullName evidence="1">7509_t:CDS:1</fullName>
    </submittedName>
</protein>
<dbReference type="Proteomes" id="UP000789831">
    <property type="component" value="Unassembled WGS sequence"/>
</dbReference>